<evidence type="ECO:0000256" key="1">
    <source>
        <dbReference type="SAM" id="Phobius"/>
    </source>
</evidence>
<sequence length="91" mass="10294">MPFLSIFVGSTVGLGTAMYAMGLQSRPVLKPHVSYAIYIVAGGFIGYKVFEKRQHQRQIASRRREVLIERRDKRLEEARARMHAETASAAD</sequence>
<dbReference type="EMBL" id="KZ303496">
    <property type="protein sequence ID" value="PIA17138.1"/>
    <property type="molecule type" value="Genomic_DNA"/>
</dbReference>
<dbReference type="Proteomes" id="UP000242474">
    <property type="component" value="Unassembled WGS sequence"/>
</dbReference>
<proteinExistence type="predicted"/>
<evidence type="ECO:0000313" key="3">
    <source>
        <dbReference type="Proteomes" id="UP000242474"/>
    </source>
</evidence>
<keyword evidence="1" id="KW-0472">Membrane</keyword>
<evidence type="ECO:0000313" key="2">
    <source>
        <dbReference type="EMBL" id="PIA17138.1"/>
    </source>
</evidence>
<dbReference type="PANTHER" id="PTHR39218">
    <property type="entry name" value="OXIDOREDUCTASE 14 KDA SUBUNIT, PUTATIVE (AFU_ORTHOLOGUE AFUA_1G12110)-RELATED"/>
    <property type="match status" value="1"/>
</dbReference>
<dbReference type="PANTHER" id="PTHR39218:SF1">
    <property type="entry name" value="OXIDOREDUCTASE 14 KDA SUBUNIT, PUTATIVE (AFU_ORTHOLOGUE AFUA_1G12110)-RELATED"/>
    <property type="match status" value="1"/>
</dbReference>
<dbReference type="OrthoDB" id="5559437at2759"/>
<accession>A0A2G5BDP5</accession>
<keyword evidence="3" id="KW-1185">Reference proteome</keyword>
<feature type="transmembrane region" description="Helical" evidence="1">
    <location>
        <begin position="32"/>
        <end position="50"/>
    </location>
</feature>
<reference evidence="2 3" key="1">
    <citation type="journal article" date="2015" name="Genome Biol. Evol.">
        <title>Phylogenomic analyses indicate that early fungi evolved digesting cell walls of algal ancestors of land plants.</title>
        <authorList>
            <person name="Chang Y."/>
            <person name="Wang S."/>
            <person name="Sekimoto S."/>
            <person name="Aerts A.L."/>
            <person name="Choi C."/>
            <person name="Clum A."/>
            <person name="LaButti K.M."/>
            <person name="Lindquist E.A."/>
            <person name="Yee Ngan C."/>
            <person name="Ohm R.A."/>
            <person name="Salamov A.A."/>
            <person name="Grigoriev I.V."/>
            <person name="Spatafora J.W."/>
            <person name="Berbee M.L."/>
        </authorList>
    </citation>
    <scope>NUCLEOTIDE SEQUENCE [LARGE SCALE GENOMIC DNA]</scope>
    <source>
        <strain evidence="2 3">NRRL 1564</strain>
    </source>
</reference>
<dbReference type="AlphaFoldDB" id="A0A2G5BDP5"/>
<organism evidence="2 3">
    <name type="scientific">Coemansia reversa (strain ATCC 12441 / NRRL 1564)</name>
    <dbReference type="NCBI Taxonomy" id="763665"/>
    <lineage>
        <taxon>Eukaryota</taxon>
        <taxon>Fungi</taxon>
        <taxon>Fungi incertae sedis</taxon>
        <taxon>Zoopagomycota</taxon>
        <taxon>Kickxellomycotina</taxon>
        <taxon>Kickxellomycetes</taxon>
        <taxon>Kickxellales</taxon>
        <taxon>Kickxellaceae</taxon>
        <taxon>Coemansia</taxon>
    </lineage>
</organism>
<name>A0A2G5BDP5_COERN</name>
<keyword evidence="1" id="KW-1133">Transmembrane helix</keyword>
<protein>
    <submittedName>
        <fullName evidence="2">Uncharacterized protein</fullName>
    </submittedName>
</protein>
<gene>
    <name evidence="2" type="ORF">COEREDRAFT_92193</name>
</gene>
<keyword evidence="1" id="KW-0812">Transmembrane</keyword>